<name>A0A6L2QBL3_COPFO</name>
<feature type="region of interest" description="Disordered" evidence="2">
    <location>
        <begin position="1448"/>
        <end position="1473"/>
    </location>
</feature>
<evidence type="ECO:0000256" key="2">
    <source>
        <dbReference type="SAM" id="MobiDB-lite"/>
    </source>
</evidence>
<dbReference type="Pfam" id="PF00400">
    <property type="entry name" value="WD40"/>
    <property type="match status" value="1"/>
</dbReference>
<evidence type="ECO:0000313" key="3">
    <source>
        <dbReference type="EMBL" id="GFG39257.1"/>
    </source>
</evidence>
<dbReference type="GO" id="GO:0080008">
    <property type="term" value="C:Cul4-RING E3 ubiquitin ligase complex"/>
    <property type="evidence" value="ECO:0007669"/>
    <property type="project" value="TreeGrafter"/>
</dbReference>
<dbReference type="GO" id="GO:0000423">
    <property type="term" value="P:mitophagy"/>
    <property type="evidence" value="ECO:0007669"/>
    <property type="project" value="TreeGrafter"/>
</dbReference>
<dbReference type="InParanoid" id="A0A6L2QBL3"/>
<dbReference type="InterPro" id="IPR015943">
    <property type="entry name" value="WD40/YVTN_repeat-like_dom_sf"/>
</dbReference>
<dbReference type="Proteomes" id="UP000502823">
    <property type="component" value="Unassembled WGS sequence"/>
</dbReference>
<dbReference type="GO" id="GO:1990756">
    <property type="term" value="F:ubiquitin-like ligase-substrate adaptor activity"/>
    <property type="evidence" value="ECO:0007669"/>
    <property type="project" value="TreeGrafter"/>
</dbReference>
<dbReference type="PROSITE" id="PS50294">
    <property type="entry name" value="WD_REPEATS_REGION"/>
    <property type="match status" value="1"/>
</dbReference>
<dbReference type="InterPro" id="IPR052596">
    <property type="entry name" value="AMBRA1_autophagy"/>
</dbReference>
<feature type="repeat" description="WD" evidence="1">
    <location>
        <begin position="110"/>
        <end position="152"/>
    </location>
</feature>
<dbReference type="InterPro" id="IPR001680">
    <property type="entry name" value="WD40_rpt"/>
</dbReference>
<feature type="region of interest" description="Disordered" evidence="2">
    <location>
        <begin position="545"/>
        <end position="571"/>
    </location>
</feature>
<organism evidence="3 4">
    <name type="scientific">Coptotermes formosanus</name>
    <name type="common">Formosan subterranean termite</name>
    <dbReference type="NCBI Taxonomy" id="36987"/>
    <lineage>
        <taxon>Eukaryota</taxon>
        <taxon>Metazoa</taxon>
        <taxon>Ecdysozoa</taxon>
        <taxon>Arthropoda</taxon>
        <taxon>Hexapoda</taxon>
        <taxon>Insecta</taxon>
        <taxon>Pterygota</taxon>
        <taxon>Neoptera</taxon>
        <taxon>Polyneoptera</taxon>
        <taxon>Dictyoptera</taxon>
        <taxon>Blattodea</taxon>
        <taxon>Blattoidea</taxon>
        <taxon>Termitoidae</taxon>
        <taxon>Rhinotermitidae</taxon>
        <taxon>Coptotermes</taxon>
    </lineage>
</organism>
<feature type="region of interest" description="Disordered" evidence="2">
    <location>
        <begin position="407"/>
        <end position="443"/>
    </location>
</feature>
<dbReference type="InterPro" id="IPR036322">
    <property type="entry name" value="WD40_repeat_dom_sf"/>
</dbReference>
<keyword evidence="4" id="KW-1185">Reference proteome</keyword>
<feature type="compositionally biased region" description="Basic and acidic residues" evidence="2">
    <location>
        <begin position="916"/>
        <end position="925"/>
    </location>
</feature>
<feature type="compositionally biased region" description="Basic and acidic residues" evidence="2">
    <location>
        <begin position="1582"/>
        <end position="1594"/>
    </location>
</feature>
<feature type="compositionally biased region" description="Low complexity" evidence="2">
    <location>
        <begin position="459"/>
        <end position="469"/>
    </location>
</feature>
<feature type="compositionally biased region" description="Polar residues" evidence="2">
    <location>
        <begin position="1572"/>
        <end position="1581"/>
    </location>
</feature>
<feature type="region of interest" description="Disordered" evidence="2">
    <location>
        <begin position="899"/>
        <end position="936"/>
    </location>
</feature>
<feature type="region of interest" description="Disordered" evidence="2">
    <location>
        <begin position="1093"/>
        <end position="1256"/>
    </location>
</feature>
<dbReference type="GO" id="GO:0000045">
    <property type="term" value="P:autophagosome assembly"/>
    <property type="evidence" value="ECO:0007669"/>
    <property type="project" value="TreeGrafter"/>
</dbReference>
<feature type="compositionally biased region" description="Polar residues" evidence="2">
    <location>
        <begin position="1244"/>
        <end position="1254"/>
    </location>
</feature>
<evidence type="ECO:0000256" key="1">
    <source>
        <dbReference type="PROSITE-ProRule" id="PRU00221"/>
    </source>
</evidence>
<feature type="compositionally biased region" description="Basic and acidic residues" evidence="2">
    <location>
        <begin position="480"/>
        <end position="496"/>
    </location>
</feature>
<feature type="region of interest" description="Disordered" evidence="2">
    <location>
        <begin position="1273"/>
        <end position="1292"/>
    </location>
</feature>
<dbReference type="PROSITE" id="PS50082">
    <property type="entry name" value="WD_REPEATS_2"/>
    <property type="match status" value="1"/>
</dbReference>
<dbReference type="SUPFAM" id="SSF50978">
    <property type="entry name" value="WD40 repeat-like"/>
    <property type="match status" value="2"/>
</dbReference>
<feature type="region of interest" description="Disordered" evidence="2">
    <location>
        <begin position="699"/>
        <end position="725"/>
    </location>
</feature>
<feature type="region of interest" description="Disordered" evidence="2">
    <location>
        <begin position="288"/>
        <end position="322"/>
    </location>
</feature>
<dbReference type="PANTHER" id="PTHR22874">
    <property type="entry name" value="ACTIVATING MOLECULE IN BECN1-REGULATED AUTOPHAGY PROTEIN 1"/>
    <property type="match status" value="1"/>
</dbReference>
<accession>A0A6L2QBL3</accession>
<gene>
    <name evidence="3" type="ORF">Cfor_11576</name>
</gene>
<feature type="region of interest" description="Disordered" evidence="2">
    <location>
        <begin position="1572"/>
        <end position="1605"/>
    </location>
</feature>
<dbReference type="PANTHER" id="PTHR22874:SF1">
    <property type="entry name" value="ACTIVATING MOLECULE IN BECN1-REGULATED AUTOPHAGY PROTEIN 1"/>
    <property type="match status" value="1"/>
</dbReference>
<feature type="compositionally biased region" description="Polar residues" evidence="2">
    <location>
        <begin position="499"/>
        <end position="510"/>
    </location>
</feature>
<keyword evidence="1" id="KW-0853">WD repeat</keyword>
<feature type="region of interest" description="Disordered" evidence="2">
    <location>
        <begin position="456"/>
        <end position="510"/>
    </location>
</feature>
<feature type="compositionally biased region" description="Polar residues" evidence="2">
    <location>
        <begin position="308"/>
        <end position="321"/>
    </location>
</feature>
<dbReference type="SMART" id="SM00320">
    <property type="entry name" value="WD40"/>
    <property type="match status" value="4"/>
</dbReference>
<comment type="caution">
    <text evidence="3">The sequence shown here is derived from an EMBL/GenBank/DDBJ whole genome shotgun (WGS) entry which is preliminary data.</text>
</comment>
<feature type="region of interest" description="Disordered" evidence="2">
    <location>
        <begin position="1"/>
        <end position="23"/>
    </location>
</feature>
<proteinExistence type="predicted"/>
<feature type="region of interest" description="Disordered" evidence="2">
    <location>
        <begin position="336"/>
        <end position="365"/>
    </location>
</feature>
<feature type="region of interest" description="Disordered" evidence="2">
    <location>
        <begin position="1653"/>
        <end position="1705"/>
    </location>
</feature>
<sequence>MDGRSSKGPDVAKLPLESVPKTNKSVPRGLLYRELGFKQKQGRVSSEFQRAAEDRLVVKNHEELPCELPDGSRSTFLMVFSPDGTKVASTHGNHNVYVTDLNTGKNVNTLSGHPRTPWCITFHPSSNQILASGCLGGQVRVWDLHGGSEMWTAESQTVIASLAFHPTDQMLVIATYNELLLWDWSQPVPFTKCYTSNEREKVRYVAFDPLGHKLITGISNAPHNQTQWDRVAAPACQGVSLASTSHSYHPRSPVFPPDRERRMAVCYRSLVEQYEQLVQRYYNLSRSRTPTMDRGTDPMDLSELSPAGLQSGSSRAQSHTQMGCIHVRGVNRFLIRDNSSSSGDNSSANGSENSSSAAGASSGGPCCSVRSEFLNRFRNILRRHAQERPTAFNTLELLSDRVDAERTQAVGHGSSDRRDSARSVSPPTRRVELDNSNNARHGVHHEYGEQRFDMERTSVSHSSDVQHVQTAVDPARRRRSLDGERQIVPDSTRDVSHQPAGTRSSLSLEQPGSFTRFHSQAVPPSACPPERPRRFFVSQRSAFHPRVPRGDQHPHSESPFTARPPSGIQTPRSSYVLHRRLRDAYHLQNFQDDNEMSTFDRLPHQALDSTSDVGVRYGIQLLSRHIDNMQRLCRARLEILQLQQIRRMWEDLQQQIRSLHVAVRDSTSALTGTRNVLGSRGRRMFRLYSHPREKLVLGVSGDVQLRQNNQRSGDSETGAAEQGPHIPSVSQMLKSAHISDVGPTSNSSQIPAPASGASATHKQPVPSEPGPSNQDCFRTGTLDPLHPQFEILTKMTSTMDEKNCTRKEGETSINNVAGTSKNVGTTNGDIAEPVGAAANRLISSDGEQSVSQCAKPVSFGDHEGSAEGPTLPDLPESVKSIRTSDSLCEGDNMKVKNIRNSPYGECSKTASPYKKQRGDGVDSGERSAPMAISCDSQSDNCVSATGEGVCASSSSSSSSTPVVPPVNTTIGTTATTVTSAVDPSTVMNSSAVKSGSSEASGHLPSNSWCRYGSANATINTNVSTDMTTSTAATAANCQHQRLWRVSRRVYLRRPRLLALGPRSRSMFRQLSSNSASSLKNCSAGIFRHHESGRRPWLIQSSPSRNQHTRLSSRGTNTSAQVGTHETAPSNFAEDCGSNGSRASNDDHKQVNSDALISSDISPGVSVSDQSSSSSGKAPQSTHKPKHDKSTENDIQPGPSRQQEHVSFHASSIADKEGDTSGTGIGKDIPSGTRKGAGRDAGTGESDSSQQTQREPTCFRAVTARLESLINQRREQQESLRQENLSGRQSQQTDMWELRDRHLWFRGDTNSGSDSDSNPESDRHQVWEWPTAADRLIMAIENEASNSSMFGSRRGCSGALDEDWEWTRESTRLRARQVLGLMVESLTQFFEENGLSGSASHAVLDEQLYNLYILLQLALELTDLLLAQLVSTRRELEHQWMHRLHSPVALDATTPAGQHQLRRSRGTERPQESRSLWQEYLGHERPYRRLLRYRHHPFIQSDMTTQLDGAPGTVRGVRSSPRRLNCYSRRGSHTGIAATLRMCREVGGRPLMRGAVPRRANIAFHLPPYTRNAGSRSAYTSRETGHHVRTFEEPHTAGSSEIRSPHIMATNDNSVPIASMPLSINQQNNDGQQQQQQQQDTFTVPLVQVNDVPIPDTSVLNQPQPRQRPQSPPPHSSHLRNPFIQQQQQQSQHTQSPLRHLGDSWRYPVNPGDSSWRSGWRSHFLHPRYVGQNPFSEDQDEPLVGPTLENINIIRDSFIITDAPMSPNHRIQVWDFTKFRIPDISNAEKNVVVAECRIQNDASVDVSNDGRLLVTLLPTGRLSSTDMLGVYSLEWESLGQCLYTTSFEQSAVSVSLSPAGHHLLVGFASRRVALLPTDRHTMAQIFRLEGGLPGRTIGARGRLCHIRDIEQDREQGYMSLNCIRWAPSPGQGLVYGTNTGKLKVLQ</sequence>
<protein>
    <submittedName>
        <fullName evidence="3">Uncharacterized protein</fullName>
    </submittedName>
</protein>
<dbReference type="OrthoDB" id="6363363at2759"/>
<feature type="region of interest" description="Disordered" evidence="2">
    <location>
        <begin position="737"/>
        <end position="783"/>
    </location>
</feature>
<dbReference type="Gene3D" id="2.130.10.10">
    <property type="entry name" value="YVTN repeat-like/Quinoprotein amine dehydrogenase"/>
    <property type="match status" value="1"/>
</dbReference>
<feature type="compositionally biased region" description="Low complexity" evidence="2">
    <location>
        <begin position="1161"/>
        <end position="1180"/>
    </location>
</feature>
<reference evidence="4" key="1">
    <citation type="submission" date="2020-01" db="EMBL/GenBank/DDBJ databases">
        <title>Draft genome sequence of the Termite Coptotermes fromosanus.</title>
        <authorList>
            <person name="Itakura S."/>
            <person name="Yosikawa Y."/>
            <person name="Umezawa K."/>
        </authorList>
    </citation>
    <scope>NUCLEOTIDE SEQUENCE [LARGE SCALE GENOMIC DNA]</scope>
</reference>
<feature type="compositionally biased region" description="Low complexity" evidence="2">
    <location>
        <begin position="338"/>
        <end position="364"/>
    </location>
</feature>
<feature type="compositionally biased region" description="Low complexity" evidence="2">
    <location>
        <begin position="1684"/>
        <end position="1695"/>
    </location>
</feature>
<feature type="region of interest" description="Disordered" evidence="2">
    <location>
        <begin position="858"/>
        <end position="877"/>
    </location>
</feature>
<feature type="compositionally biased region" description="Polar residues" evidence="2">
    <location>
        <begin position="1098"/>
        <end position="1129"/>
    </location>
</feature>
<evidence type="ECO:0000313" key="4">
    <source>
        <dbReference type="Proteomes" id="UP000502823"/>
    </source>
</evidence>
<feature type="compositionally biased region" description="Polar residues" evidence="2">
    <location>
        <begin position="1151"/>
        <end position="1160"/>
    </location>
</feature>
<dbReference type="EMBL" id="BLKM01000889">
    <property type="protein sequence ID" value="GFG39257.1"/>
    <property type="molecule type" value="Genomic_DNA"/>
</dbReference>